<dbReference type="InterPro" id="IPR036388">
    <property type="entry name" value="WH-like_DNA-bd_sf"/>
</dbReference>
<sequence>MAKLSKTEAAIEAILFALGTSVEIRQLCAALDMKESEVIQNLESLKAKYNNDNRGIQIIDLGDCVQMCTKTEYYEQLIKVCKTPKKQVLTDAMLETLSIIAYKQPITKAEIERIRGVSSDYVVSRLVEFGLVYEAGKLDAPGRPSQFATTEEFLRRFGVESKESLPRLNSDLEAEIVHEVEEETGWKFGFESEINTAGEDN</sequence>
<dbReference type="PANTHER" id="PTHR34298:SF2">
    <property type="entry name" value="SEGREGATION AND CONDENSATION PROTEIN B"/>
    <property type="match status" value="1"/>
</dbReference>
<dbReference type="PANTHER" id="PTHR34298">
    <property type="entry name" value="SEGREGATION AND CONDENSATION PROTEIN B"/>
    <property type="match status" value="1"/>
</dbReference>
<dbReference type="Pfam" id="PF04079">
    <property type="entry name" value="SMC_ScpB"/>
    <property type="match status" value="1"/>
</dbReference>
<evidence type="ECO:0000256" key="4">
    <source>
        <dbReference type="ARBA" id="ARBA00023306"/>
    </source>
</evidence>
<organism evidence="5 6">
    <name type="scientific">Lachnoanaerobaculum gingivalis</name>
    <dbReference type="NCBI Taxonomy" id="2490855"/>
    <lineage>
        <taxon>Bacteria</taxon>
        <taxon>Bacillati</taxon>
        <taxon>Bacillota</taxon>
        <taxon>Clostridia</taxon>
        <taxon>Lachnospirales</taxon>
        <taxon>Lachnospiraceae</taxon>
        <taxon>Lachnoanaerobaculum</taxon>
    </lineage>
</organism>
<evidence type="ECO:0000256" key="3">
    <source>
        <dbReference type="ARBA" id="ARBA00022829"/>
    </source>
</evidence>
<keyword evidence="4" id="KW-0131">Cell cycle</keyword>
<dbReference type="GO" id="GO:0051301">
    <property type="term" value="P:cell division"/>
    <property type="evidence" value="ECO:0007669"/>
    <property type="project" value="UniProtKB-KW"/>
</dbReference>
<evidence type="ECO:0000256" key="2">
    <source>
        <dbReference type="ARBA" id="ARBA00022618"/>
    </source>
</evidence>
<dbReference type="InterPro" id="IPR005234">
    <property type="entry name" value="ScpB_csome_segregation"/>
</dbReference>
<dbReference type="GO" id="GO:0051304">
    <property type="term" value="P:chromosome separation"/>
    <property type="evidence" value="ECO:0007669"/>
    <property type="project" value="InterPro"/>
</dbReference>
<dbReference type="OrthoDB" id="9806226at2"/>
<dbReference type="InterPro" id="IPR036390">
    <property type="entry name" value="WH_DNA-bd_sf"/>
</dbReference>
<dbReference type="NCBIfam" id="TIGR00281">
    <property type="entry name" value="SMC-Scp complex subunit ScpB"/>
    <property type="match status" value="1"/>
</dbReference>
<dbReference type="AlphaFoldDB" id="A0A3P3R0Z7"/>
<dbReference type="RefSeq" id="WP_128673467.1">
    <property type="nucleotide sequence ID" value="NZ_CAUQHB010000044.1"/>
</dbReference>
<dbReference type="EMBL" id="RRCO01000001">
    <property type="protein sequence ID" value="RRJ27121.1"/>
    <property type="molecule type" value="Genomic_DNA"/>
</dbReference>
<keyword evidence="3" id="KW-0159">Chromosome partition</keyword>
<keyword evidence="2" id="KW-0132">Cell division</keyword>
<name>A0A3P3R0Z7_9FIRM</name>
<accession>A0A3P3R0Z7</accession>
<gene>
    <name evidence="5" type="primary">scpB</name>
    <name evidence="5" type="ORF">EHV10_03765</name>
</gene>
<evidence type="ECO:0000313" key="6">
    <source>
        <dbReference type="Proteomes" id="UP000272490"/>
    </source>
</evidence>
<reference evidence="5 6" key="1">
    <citation type="submission" date="2018-11" db="EMBL/GenBank/DDBJ databases">
        <title>Genome sequencing of Lachnoanaerobaculum sp. KCOM 2030 (= ChDC B114).</title>
        <authorList>
            <person name="Kook J.-K."/>
            <person name="Park S.-N."/>
            <person name="Lim Y.K."/>
        </authorList>
    </citation>
    <scope>NUCLEOTIDE SEQUENCE [LARGE SCALE GENOMIC DNA]</scope>
    <source>
        <strain evidence="5 6">KCOM 2030</strain>
    </source>
</reference>
<proteinExistence type="predicted"/>
<evidence type="ECO:0000313" key="5">
    <source>
        <dbReference type="EMBL" id="RRJ27121.1"/>
    </source>
</evidence>
<protein>
    <submittedName>
        <fullName evidence="5">SMC-Scp complex subunit ScpB</fullName>
    </submittedName>
</protein>
<dbReference type="PIRSF" id="PIRSF019345">
    <property type="entry name" value="ScpB"/>
    <property type="match status" value="1"/>
</dbReference>
<dbReference type="Proteomes" id="UP000272490">
    <property type="component" value="Unassembled WGS sequence"/>
</dbReference>
<dbReference type="Gene3D" id="1.10.10.10">
    <property type="entry name" value="Winged helix-like DNA-binding domain superfamily/Winged helix DNA-binding domain"/>
    <property type="match status" value="2"/>
</dbReference>
<keyword evidence="6" id="KW-1185">Reference proteome</keyword>
<comment type="caution">
    <text evidence="5">The sequence shown here is derived from an EMBL/GenBank/DDBJ whole genome shotgun (WGS) entry which is preliminary data.</text>
</comment>
<keyword evidence="1" id="KW-0963">Cytoplasm</keyword>
<evidence type="ECO:0000256" key="1">
    <source>
        <dbReference type="ARBA" id="ARBA00022490"/>
    </source>
</evidence>
<dbReference type="SUPFAM" id="SSF46785">
    <property type="entry name" value="Winged helix' DNA-binding domain"/>
    <property type="match status" value="2"/>
</dbReference>